<dbReference type="PROSITE" id="PS50900">
    <property type="entry name" value="PLAC"/>
    <property type="match status" value="1"/>
</dbReference>
<keyword evidence="1" id="KW-0732">Signal</keyword>
<evidence type="ECO:0000256" key="2">
    <source>
        <dbReference type="SAM" id="Coils"/>
    </source>
</evidence>
<keyword evidence="2" id="KW-0175">Coiled coil</keyword>
<proteinExistence type="predicted"/>
<dbReference type="EMBL" id="JARAKH010000033">
    <property type="protein sequence ID" value="KAK8385254.1"/>
    <property type="molecule type" value="Genomic_DNA"/>
</dbReference>
<keyword evidence="5" id="KW-1185">Reference proteome</keyword>
<evidence type="ECO:0000259" key="3">
    <source>
        <dbReference type="PROSITE" id="PS50900"/>
    </source>
</evidence>
<sequence length="300" mass="33657">MNALNMKLMNVTLKVEQLCAATPRPSISQRPQEISGSNLMLTLLHKIETMEETLNQMQRKLSVVENRPTVIMEEEFRPQIPQVYRTTTPRTMTGDERTEQQCVTRQEVEEMLNASVKLVVGSIEEALGQCASEDKVKEVLDEVVEVQEGVEQVAAVTGQAREEAQRCPLEGAALVTQEVAALKGSVNEMEANFVEMTKRLEGMVTQILNFTQLSLPTLPPSTTTPQGPVYPCEDSTFPGNPGYDVCQAVLRFDKCRLRTVAYHCCHTCTSHNKLPEMGPWRYENASRVVNTLDVFRFFSL</sequence>
<evidence type="ECO:0000256" key="1">
    <source>
        <dbReference type="ARBA" id="ARBA00022729"/>
    </source>
</evidence>
<accession>A0AAW0TD61</accession>
<feature type="domain" description="PLAC" evidence="3">
    <location>
        <begin position="228"/>
        <end position="272"/>
    </location>
</feature>
<comment type="caution">
    <text evidence="4">The sequence shown here is derived from an EMBL/GenBank/DDBJ whole genome shotgun (WGS) entry which is preliminary data.</text>
</comment>
<reference evidence="4 5" key="1">
    <citation type="submission" date="2023-03" db="EMBL/GenBank/DDBJ databases">
        <title>High-quality genome of Scylla paramamosain provides insights in environmental adaptation.</title>
        <authorList>
            <person name="Zhang L."/>
        </authorList>
    </citation>
    <scope>NUCLEOTIDE SEQUENCE [LARGE SCALE GENOMIC DNA]</scope>
    <source>
        <strain evidence="4">LZ_2023a</strain>
        <tissue evidence="4">Muscle</tissue>
    </source>
</reference>
<name>A0AAW0TD61_SCYPA</name>
<organism evidence="4 5">
    <name type="scientific">Scylla paramamosain</name>
    <name type="common">Mud crab</name>
    <dbReference type="NCBI Taxonomy" id="85552"/>
    <lineage>
        <taxon>Eukaryota</taxon>
        <taxon>Metazoa</taxon>
        <taxon>Ecdysozoa</taxon>
        <taxon>Arthropoda</taxon>
        <taxon>Crustacea</taxon>
        <taxon>Multicrustacea</taxon>
        <taxon>Malacostraca</taxon>
        <taxon>Eumalacostraca</taxon>
        <taxon>Eucarida</taxon>
        <taxon>Decapoda</taxon>
        <taxon>Pleocyemata</taxon>
        <taxon>Brachyura</taxon>
        <taxon>Eubrachyura</taxon>
        <taxon>Portunoidea</taxon>
        <taxon>Portunidae</taxon>
        <taxon>Portuninae</taxon>
        <taxon>Scylla</taxon>
    </lineage>
</organism>
<protein>
    <recommendedName>
        <fullName evidence="3">PLAC domain-containing protein</fullName>
    </recommendedName>
</protein>
<feature type="coiled-coil region" evidence="2">
    <location>
        <begin position="40"/>
        <end position="67"/>
    </location>
</feature>
<gene>
    <name evidence="4" type="ORF">O3P69_012224</name>
</gene>
<evidence type="ECO:0000313" key="4">
    <source>
        <dbReference type="EMBL" id="KAK8385254.1"/>
    </source>
</evidence>
<dbReference type="Proteomes" id="UP001487740">
    <property type="component" value="Unassembled WGS sequence"/>
</dbReference>
<dbReference type="InterPro" id="IPR010909">
    <property type="entry name" value="PLAC"/>
</dbReference>
<evidence type="ECO:0000313" key="5">
    <source>
        <dbReference type="Proteomes" id="UP001487740"/>
    </source>
</evidence>
<dbReference type="AlphaFoldDB" id="A0AAW0TD61"/>